<reference evidence="1 2" key="1">
    <citation type="submission" date="2019-02" db="EMBL/GenBank/DDBJ databases">
        <title>Deep-cultivation of Planctomycetes and their phenomic and genomic characterization uncovers novel biology.</title>
        <authorList>
            <person name="Wiegand S."/>
            <person name="Jogler M."/>
            <person name="Boedeker C."/>
            <person name="Pinto D."/>
            <person name="Vollmers J."/>
            <person name="Rivas-Marin E."/>
            <person name="Kohn T."/>
            <person name="Peeters S.H."/>
            <person name="Heuer A."/>
            <person name="Rast P."/>
            <person name="Oberbeckmann S."/>
            <person name="Bunk B."/>
            <person name="Jeske O."/>
            <person name="Meyerdierks A."/>
            <person name="Storesund J.E."/>
            <person name="Kallscheuer N."/>
            <person name="Luecker S."/>
            <person name="Lage O.M."/>
            <person name="Pohl T."/>
            <person name="Merkel B.J."/>
            <person name="Hornburger P."/>
            <person name="Mueller R.-W."/>
            <person name="Bruemmer F."/>
            <person name="Labrenz M."/>
            <person name="Spormann A.M."/>
            <person name="Op den Camp H."/>
            <person name="Overmann J."/>
            <person name="Amann R."/>
            <person name="Jetten M.S.M."/>
            <person name="Mascher T."/>
            <person name="Medema M.H."/>
            <person name="Devos D.P."/>
            <person name="Kaster A.-K."/>
            <person name="Ovreas L."/>
            <person name="Rohde M."/>
            <person name="Galperin M.Y."/>
            <person name="Jogler C."/>
        </authorList>
    </citation>
    <scope>NUCLEOTIDE SEQUENCE [LARGE SCALE GENOMIC DNA]</scope>
    <source>
        <strain evidence="1 2">EC9</strain>
    </source>
</reference>
<dbReference type="Proteomes" id="UP000319557">
    <property type="component" value="Chromosome"/>
</dbReference>
<protein>
    <submittedName>
        <fullName evidence="1">Uncharacterized protein</fullName>
    </submittedName>
</protein>
<gene>
    <name evidence="1" type="ORF">EC9_18370</name>
</gene>
<evidence type="ECO:0000313" key="2">
    <source>
        <dbReference type="Proteomes" id="UP000319557"/>
    </source>
</evidence>
<dbReference type="EMBL" id="CP036261">
    <property type="protein sequence ID" value="QDS87658.1"/>
    <property type="molecule type" value="Genomic_DNA"/>
</dbReference>
<accession>A0A517LYF8</accession>
<proteinExistence type="predicted"/>
<evidence type="ECO:0000313" key="1">
    <source>
        <dbReference type="EMBL" id="QDS87658.1"/>
    </source>
</evidence>
<dbReference type="KEGG" id="ruv:EC9_18370"/>
<keyword evidence="2" id="KW-1185">Reference proteome</keyword>
<sequence>MRSAANLPARVWQGLQERPAPSQHILLARKTSSIQMNDVTRLFRGQRSIALSRVIVCEKSTPRTGFLQAISCRLGKLTGLANALAWDRPALL</sequence>
<dbReference type="AlphaFoldDB" id="A0A517LYF8"/>
<name>A0A517LYF8_9BACT</name>
<organism evidence="1 2">
    <name type="scientific">Rosistilla ulvae</name>
    <dbReference type="NCBI Taxonomy" id="1930277"/>
    <lineage>
        <taxon>Bacteria</taxon>
        <taxon>Pseudomonadati</taxon>
        <taxon>Planctomycetota</taxon>
        <taxon>Planctomycetia</taxon>
        <taxon>Pirellulales</taxon>
        <taxon>Pirellulaceae</taxon>
        <taxon>Rosistilla</taxon>
    </lineage>
</organism>